<dbReference type="EMBL" id="VANP01000004">
    <property type="protein sequence ID" value="TLP60642.1"/>
    <property type="molecule type" value="Genomic_DNA"/>
</dbReference>
<evidence type="ECO:0000313" key="3">
    <source>
        <dbReference type="EMBL" id="TLP60642.1"/>
    </source>
</evidence>
<dbReference type="OrthoDB" id="5510591at2"/>
<reference evidence="3" key="1">
    <citation type="submission" date="2019-05" db="EMBL/GenBank/DDBJ databases">
        <title>Isolation, diversity and antifungal activity of Actinobacteria from wheat.</title>
        <authorList>
            <person name="Yu B."/>
        </authorList>
    </citation>
    <scope>NUCLEOTIDE SEQUENCE [LARGE SCALE GENOMIC DNA]</scope>
    <source>
        <strain evidence="3">NEAU-HEGS1-5</strain>
    </source>
</reference>
<evidence type="ECO:0000313" key="4">
    <source>
        <dbReference type="Proteomes" id="UP000309033"/>
    </source>
</evidence>
<organism evidence="3 4">
    <name type="scientific">Microbispora triticiradicis</name>
    <dbReference type="NCBI Taxonomy" id="2200763"/>
    <lineage>
        <taxon>Bacteria</taxon>
        <taxon>Bacillati</taxon>
        <taxon>Actinomycetota</taxon>
        <taxon>Actinomycetes</taxon>
        <taxon>Streptosporangiales</taxon>
        <taxon>Streptosporangiaceae</taxon>
        <taxon>Microbispora</taxon>
    </lineage>
</organism>
<name>A0A5R8Z4D0_9ACTN</name>
<accession>A0A5R8Z4D0</accession>
<comment type="caution">
    <text evidence="3">The sequence shown here is derived from an EMBL/GenBank/DDBJ whole genome shotgun (WGS) entry which is preliminary data.</text>
</comment>
<dbReference type="SUPFAM" id="SSF51735">
    <property type="entry name" value="NAD(P)-binding Rossmann-fold domains"/>
    <property type="match status" value="1"/>
</dbReference>
<feature type="region of interest" description="Disordered" evidence="1">
    <location>
        <begin position="1"/>
        <end position="40"/>
    </location>
</feature>
<sequence>MRSPATATPSSPRRSTAPSAARSRSPTPTATRSRSMTAPEPSLLVFGATGSLGRHVLNALLDRGLAPESITAVGRNRPRLSELASAGFNTAAVDLSDAVGVADVVARHTDVVLISGSDPNRCAQHISVIAAAKGADVRHVYYTSGVRADDDRFQINADHKATEDALIASGLTYTILRNTWYIENYIPALAACRHTGVLAAATGDAVVAAASRLDLAEALAVVATTEGHDNVSYGLSGDTDFSYADIAEAMSVVLERDVIYQPVAPDELRALLAGSGMSEELASFLVNLDETIAAGAFARVGDDLSRLLGRPTTGLVAGLRAP</sequence>
<dbReference type="Gene3D" id="3.90.25.10">
    <property type="entry name" value="UDP-galactose 4-epimerase, domain 1"/>
    <property type="match status" value="1"/>
</dbReference>
<dbReference type="PANTHER" id="PTHR47129:SF1">
    <property type="entry name" value="NMRA-LIKE DOMAIN-CONTAINING PROTEIN"/>
    <property type="match status" value="1"/>
</dbReference>
<dbReference type="InterPro" id="IPR052718">
    <property type="entry name" value="NmrA-type_oxidoreductase"/>
</dbReference>
<proteinExistence type="predicted"/>
<feature type="domain" description="NAD(P)-binding" evidence="2">
    <location>
        <begin position="47"/>
        <end position="222"/>
    </location>
</feature>
<keyword evidence="4" id="KW-1185">Reference proteome</keyword>
<dbReference type="InterPro" id="IPR036291">
    <property type="entry name" value="NAD(P)-bd_dom_sf"/>
</dbReference>
<feature type="compositionally biased region" description="Low complexity" evidence="1">
    <location>
        <begin position="1"/>
        <end position="35"/>
    </location>
</feature>
<dbReference type="Proteomes" id="UP000309033">
    <property type="component" value="Unassembled WGS sequence"/>
</dbReference>
<gene>
    <name evidence="3" type="ORF">FED44_12125</name>
</gene>
<dbReference type="AlphaFoldDB" id="A0A5R8Z4D0"/>
<evidence type="ECO:0000259" key="2">
    <source>
        <dbReference type="Pfam" id="PF13460"/>
    </source>
</evidence>
<dbReference type="Pfam" id="PF13460">
    <property type="entry name" value="NAD_binding_10"/>
    <property type="match status" value="1"/>
</dbReference>
<evidence type="ECO:0000256" key="1">
    <source>
        <dbReference type="SAM" id="MobiDB-lite"/>
    </source>
</evidence>
<protein>
    <submittedName>
        <fullName evidence="3">NAD(P)-dependent oxidoreductase</fullName>
    </submittedName>
</protein>
<dbReference type="PANTHER" id="PTHR47129">
    <property type="entry name" value="QUINONE OXIDOREDUCTASE 2"/>
    <property type="match status" value="1"/>
</dbReference>
<dbReference type="Gene3D" id="3.40.50.720">
    <property type="entry name" value="NAD(P)-binding Rossmann-like Domain"/>
    <property type="match status" value="1"/>
</dbReference>
<dbReference type="InterPro" id="IPR016040">
    <property type="entry name" value="NAD(P)-bd_dom"/>
</dbReference>